<evidence type="ECO:0000313" key="1">
    <source>
        <dbReference type="EMBL" id="SVE64316.1"/>
    </source>
</evidence>
<reference evidence="1" key="1">
    <citation type="submission" date="2018-05" db="EMBL/GenBank/DDBJ databases">
        <authorList>
            <person name="Lanie J.A."/>
            <person name="Ng W.-L."/>
            <person name="Kazmierczak K.M."/>
            <person name="Andrzejewski T.M."/>
            <person name="Davidsen T.M."/>
            <person name="Wayne K.J."/>
            <person name="Tettelin H."/>
            <person name="Glass J.I."/>
            <person name="Rusch D."/>
            <person name="Podicherti R."/>
            <person name="Tsui H.-C.T."/>
            <person name="Winkler M.E."/>
        </authorList>
    </citation>
    <scope>NUCLEOTIDE SEQUENCE</scope>
</reference>
<feature type="non-terminal residue" evidence="1">
    <location>
        <position position="194"/>
    </location>
</feature>
<protein>
    <recommendedName>
        <fullName evidence="2">Macroglobulin domain-containing protein</fullName>
    </recommendedName>
</protein>
<dbReference type="AlphaFoldDB" id="A0A383F5E1"/>
<evidence type="ECO:0008006" key="2">
    <source>
        <dbReference type="Google" id="ProtNLM"/>
    </source>
</evidence>
<name>A0A383F5E1_9ZZZZ</name>
<accession>A0A383F5E1</accession>
<sequence length="194" mass="21650">MWGILEENKMKNGKLLLTLIFLVGVAFSQDDATEPSDSLYFRFIPDSIKLDIGDSVTVSIQLLKNDGALANNPFYIYGEQRGTLSVYPRISDSTGVANVIVKVYKPGDLTLNVRSISTKRLDRVRDEMPITVPYPPLSRIEFDQSTAQLYEGTSVQFKAKVFDEAGLIRNESDLTFFTTNSSIAEFDDFGNLNA</sequence>
<gene>
    <name evidence="1" type="ORF">METZ01_LOCUS517170</name>
</gene>
<dbReference type="EMBL" id="UINC01231677">
    <property type="protein sequence ID" value="SVE64316.1"/>
    <property type="molecule type" value="Genomic_DNA"/>
</dbReference>
<organism evidence="1">
    <name type="scientific">marine metagenome</name>
    <dbReference type="NCBI Taxonomy" id="408172"/>
    <lineage>
        <taxon>unclassified sequences</taxon>
        <taxon>metagenomes</taxon>
        <taxon>ecological metagenomes</taxon>
    </lineage>
</organism>
<proteinExistence type="predicted"/>